<evidence type="ECO:0000313" key="3">
    <source>
        <dbReference type="EMBL" id="KAK3801336.1"/>
    </source>
</evidence>
<evidence type="ECO:0000256" key="1">
    <source>
        <dbReference type="ARBA" id="ARBA00022536"/>
    </source>
</evidence>
<dbReference type="Gene3D" id="2.170.300.10">
    <property type="entry name" value="Tie2 ligand-binding domain superfamily"/>
    <property type="match status" value="1"/>
</dbReference>
<protein>
    <submittedName>
        <fullName evidence="3">Uncharacterized protein</fullName>
    </submittedName>
</protein>
<dbReference type="AlphaFoldDB" id="A0AAE1B9L1"/>
<keyword evidence="1" id="KW-0245">EGF-like domain</keyword>
<name>A0AAE1B9L1_9GAST</name>
<dbReference type="PANTHER" id="PTHR24043">
    <property type="entry name" value="SCAVENGER RECEPTOR CLASS F"/>
    <property type="match status" value="1"/>
</dbReference>
<keyword evidence="4" id="KW-1185">Reference proteome</keyword>
<accession>A0AAE1B9L1</accession>
<evidence type="ECO:0000313" key="4">
    <source>
        <dbReference type="Proteomes" id="UP001283361"/>
    </source>
</evidence>
<keyword evidence="2" id="KW-0732">Signal</keyword>
<dbReference type="Proteomes" id="UP001283361">
    <property type="component" value="Unassembled WGS sequence"/>
</dbReference>
<proteinExistence type="predicted"/>
<sequence length="118" mass="12546">MIIVKVLGGYLLFLAVATHGQSKSQCSVGWYGPNCKYQCHCAGSAPCDKHDGSCSSGCHQDWFGPACQYECPSGKYGENCNERCSVHCAGQNNTCYHINGTCAEGCDPGYTGETCDLG</sequence>
<comment type="caution">
    <text evidence="3">The sequence shown here is derived from an EMBL/GenBank/DDBJ whole genome shotgun (WGS) entry which is preliminary data.</text>
</comment>
<feature type="signal peptide" evidence="2">
    <location>
        <begin position="1"/>
        <end position="22"/>
    </location>
</feature>
<organism evidence="3 4">
    <name type="scientific">Elysia crispata</name>
    <name type="common">lettuce slug</name>
    <dbReference type="NCBI Taxonomy" id="231223"/>
    <lineage>
        <taxon>Eukaryota</taxon>
        <taxon>Metazoa</taxon>
        <taxon>Spiralia</taxon>
        <taxon>Lophotrochozoa</taxon>
        <taxon>Mollusca</taxon>
        <taxon>Gastropoda</taxon>
        <taxon>Heterobranchia</taxon>
        <taxon>Euthyneura</taxon>
        <taxon>Panpulmonata</taxon>
        <taxon>Sacoglossa</taxon>
        <taxon>Placobranchoidea</taxon>
        <taxon>Plakobranchidae</taxon>
        <taxon>Elysia</taxon>
    </lineage>
</organism>
<feature type="chain" id="PRO_5042171367" evidence="2">
    <location>
        <begin position="23"/>
        <end position="118"/>
    </location>
</feature>
<dbReference type="GO" id="GO:0005044">
    <property type="term" value="F:scavenger receptor activity"/>
    <property type="evidence" value="ECO:0007669"/>
    <property type="project" value="InterPro"/>
</dbReference>
<gene>
    <name evidence="3" type="ORF">RRG08_049102</name>
</gene>
<evidence type="ECO:0000256" key="2">
    <source>
        <dbReference type="SAM" id="SignalP"/>
    </source>
</evidence>
<dbReference type="EMBL" id="JAWDGP010000333">
    <property type="protein sequence ID" value="KAK3801336.1"/>
    <property type="molecule type" value="Genomic_DNA"/>
</dbReference>
<reference evidence="3" key="1">
    <citation type="journal article" date="2023" name="G3 (Bethesda)">
        <title>A reference genome for the long-term kleptoplast-retaining sea slug Elysia crispata morphotype clarki.</title>
        <authorList>
            <person name="Eastman K.E."/>
            <person name="Pendleton A.L."/>
            <person name="Shaikh M.A."/>
            <person name="Suttiyut T."/>
            <person name="Ogas R."/>
            <person name="Tomko P."/>
            <person name="Gavelis G."/>
            <person name="Widhalm J.R."/>
            <person name="Wisecaver J.H."/>
        </authorList>
    </citation>
    <scope>NUCLEOTIDE SEQUENCE</scope>
    <source>
        <strain evidence="3">ECLA1</strain>
    </source>
</reference>
<dbReference type="InterPro" id="IPR042635">
    <property type="entry name" value="MEGF10/SREC1/2-like"/>
</dbReference>